<dbReference type="EMBL" id="JADKGY010000001">
    <property type="protein sequence ID" value="MBK9981279.1"/>
    <property type="molecule type" value="Genomic_DNA"/>
</dbReference>
<evidence type="ECO:0000313" key="2">
    <source>
        <dbReference type="Proteomes" id="UP000808337"/>
    </source>
</evidence>
<sequence length="80" mass="9429">MGTKEAIHQLIDKINDENVLKGYLALIQRLSSHEESTLWNELSKEQQEELLIAYEESFDKENIIPHNEVRNQHDKWLGNI</sequence>
<organism evidence="1 2">
    <name type="scientific">Candidatus Opimibacter skivensis</name>
    <dbReference type="NCBI Taxonomy" id="2982028"/>
    <lineage>
        <taxon>Bacteria</taxon>
        <taxon>Pseudomonadati</taxon>
        <taxon>Bacteroidota</taxon>
        <taxon>Saprospiria</taxon>
        <taxon>Saprospirales</taxon>
        <taxon>Saprospiraceae</taxon>
        <taxon>Candidatus Opimibacter</taxon>
    </lineage>
</organism>
<comment type="caution">
    <text evidence="1">The sequence shown here is derived from an EMBL/GenBank/DDBJ whole genome shotgun (WGS) entry which is preliminary data.</text>
</comment>
<dbReference type="Proteomes" id="UP000808337">
    <property type="component" value="Unassembled WGS sequence"/>
</dbReference>
<reference evidence="1 2" key="1">
    <citation type="submission" date="2020-10" db="EMBL/GenBank/DDBJ databases">
        <title>Connecting structure to function with the recovery of over 1000 high-quality activated sludge metagenome-assembled genomes encoding full-length rRNA genes using long-read sequencing.</title>
        <authorList>
            <person name="Singleton C.M."/>
            <person name="Petriglieri F."/>
            <person name="Kristensen J.M."/>
            <person name="Kirkegaard R.H."/>
            <person name="Michaelsen T.Y."/>
            <person name="Andersen M.H."/>
            <person name="Karst S.M."/>
            <person name="Dueholm M.S."/>
            <person name="Nielsen P.H."/>
            <person name="Albertsen M."/>
        </authorList>
    </citation>
    <scope>NUCLEOTIDE SEQUENCE [LARGE SCALE GENOMIC DNA]</scope>
    <source>
        <strain evidence="1">Ribe_18-Q3-R11-54_MAXAC.273</strain>
    </source>
</reference>
<protein>
    <submittedName>
        <fullName evidence="1">Uncharacterized protein</fullName>
    </submittedName>
</protein>
<name>A0A9D7XLM6_9BACT</name>
<dbReference type="AlphaFoldDB" id="A0A9D7XLM6"/>
<evidence type="ECO:0000313" key="1">
    <source>
        <dbReference type="EMBL" id="MBK9981279.1"/>
    </source>
</evidence>
<gene>
    <name evidence="1" type="ORF">IPP15_02445</name>
</gene>
<proteinExistence type="predicted"/>
<accession>A0A9D7XLM6</accession>